<dbReference type="EMBL" id="VSRR010079607">
    <property type="protein sequence ID" value="MPC89000.1"/>
    <property type="molecule type" value="Genomic_DNA"/>
</dbReference>
<dbReference type="AlphaFoldDB" id="A0A5B7IWH0"/>
<gene>
    <name evidence="1" type="ORF">E2C01_083928</name>
</gene>
<dbReference type="Proteomes" id="UP000324222">
    <property type="component" value="Unassembled WGS sequence"/>
</dbReference>
<evidence type="ECO:0000313" key="1">
    <source>
        <dbReference type="EMBL" id="MPC89000.1"/>
    </source>
</evidence>
<proteinExistence type="predicted"/>
<name>A0A5B7IWH0_PORTR</name>
<protein>
    <submittedName>
        <fullName evidence="1">Uncharacterized protein</fullName>
    </submittedName>
</protein>
<comment type="caution">
    <text evidence="1">The sequence shown here is derived from an EMBL/GenBank/DDBJ whole genome shotgun (WGS) entry which is preliminary data.</text>
</comment>
<reference evidence="1 2" key="1">
    <citation type="submission" date="2019-05" db="EMBL/GenBank/DDBJ databases">
        <title>Another draft genome of Portunus trituberculatus and its Hox gene families provides insights of decapod evolution.</title>
        <authorList>
            <person name="Jeong J.-H."/>
            <person name="Song I."/>
            <person name="Kim S."/>
            <person name="Choi T."/>
            <person name="Kim D."/>
            <person name="Ryu S."/>
            <person name="Kim W."/>
        </authorList>
    </citation>
    <scope>NUCLEOTIDE SEQUENCE [LARGE SCALE GENOMIC DNA]</scope>
    <source>
        <tissue evidence="1">Muscle</tissue>
    </source>
</reference>
<sequence>MLVTSRVERCAVERRDSAGLQDSQGHCPHPLTGFEPEKTFGEIAGIVSWALRTNVLTCQMRAPLNR</sequence>
<organism evidence="1 2">
    <name type="scientific">Portunus trituberculatus</name>
    <name type="common">Swimming crab</name>
    <name type="synonym">Neptunus trituberculatus</name>
    <dbReference type="NCBI Taxonomy" id="210409"/>
    <lineage>
        <taxon>Eukaryota</taxon>
        <taxon>Metazoa</taxon>
        <taxon>Ecdysozoa</taxon>
        <taxon>Arthropoda</taxon>
        <taxon>Crustacea</taxon>
        <taxon>Multicrustacea</taxon>
        <taxon>Malacostraca</taxon>
        <taxon>Eumalacostraca</taxon>
        <taxon>Eucarida</taxon>
        <taxon>Decapoda</taxon>
        <taxon>Pleocyemata</taxon>
        <taxon>Brachyura</taxon>
        <taxon>Eubrachyura</taxon>
        <taxon>Portunoidea</taxon>
        <taxon>Portunidae</taxon>
        <taxon>Portuninae</taxon>
        <taxon>Portunus</taxon>
    </lineage>
</organism>
<accession>A0A5B7IWH0</accession>
<keyword evidence="2" id="KW-1185">Reference proteome</keyword>
<evidence type="ECO:0000313" key="2">
    <source>
        <dbReference type="Proteomes" id="UP000324222"/>
    </source>
</evidence>